<organism evidence="1 2">
    <name type="scientific">Providencia stuartii ATCC 25827</name>
    <dbReference type="NCBI Taxonomy" id="471874"/>
    <lineage>
        <taxon>Bacteria</taxon>
        <taxon>Pseudomonadati</taxon>
        <taxon>Pseudomonadota</taxon>
        <taxon>Gammaproteobacteria</taxon>
        <taxon>Enterobacterales</taxon>
        <taxon>Morganellaceae</taxon>
        <taxon>Providencia</taxon>
    </lineage>
</organism>
<comment type="caution">
    <text evidence="1">The sequence shown here is derived from an EMBL/GenBank/DDBJ whole genome shotgun (WGS) entry which is preliminary data.</text>
</comment>
<accession>A0AA87CSK7</accession>
<evidence type="ECO:0000313" key="1">
    <source>
        <dbReference type="EMBL" id="EDU60947.1"/>
    </source>
</evidence>
<sequence length="43" mass="4755">MIKCAFTSFLISLSTTGYVAMIIINITRNIVIIFQIVNCSSLT</sequence>
<dbReference type="Proteomes" id="UP000004506">
    <property type="component" value="Unassembled WGS sequence"/>
</dbReference>
<evidence type="ECO:0000313" key="2">
    <source>
        <dbReference type="Proteomes" id="UP000004506"/>
    </source>
</evidence>
<reference evidence="2" key="1">
    <citation type="submission" date="2008-04" db="EMBL/GenBank/DDBJ databases">
        <title>Draft genome sequence of Providencia stuartii (ATCC 25827).</title>
        <authorList>
            <person name="Sudarsanam P."/>
            <person name="Ley R."/>
            <person name="Guruge J."/>
            <person name="Turnbaugh P.J."/>
            <person name="Mahowald M."/>
            <person name="Liep D."/>
            <person name="Gordon J."/>
        </authorList>
    </citation>
    <scope>NUCLEOTIDE SEQUENCE [LARGE SCALE GENOMIC DNA]</scope>
    <source>
        <strain evidence="2">ATCC 25827</strain>
    </source>
</reference>
<name>A0AA87CSK7_PROST</name>
<reference evidence="1 2" key="3">
    <citation type="submission" date="2008-05" db="EMBL/GenBank/DDBJ databases">
        <authorList>
            <person name="Fulton L."/>
            <person name="Clifton S."/>
            <person name="Fulton B."/>
            <person name="Xu J."/>
            <person name="Minx P."/>
            <person name="Pepin K.H."/>
            <person name="Johnson M."/>
            <person name="Thiruvilangam P."/>
            <person name="Bhonagiri V."/>
            <person name="Nash W.E."/>
            <person name="Mardis E.R."/>
            <person name="Wilson R.K."/>
        </authorList>
    </citation>
    <scope>NUCLEOTIDE SEQUENCE [LARGE SCALE GENOMIC DNA]</scope>
    <source>
        <strain evidence="1 2">ATCC 25827</strain>
    </source>
</reference>
<gene>
    <name evidence="1" type="ORF">PROSTU_00928</name>
</gene>
<proteinExistence type="predicted"/>
<protein>
    <submittedName>
        <fullName evidence="1">Uncharacterized protein</fullName>
    </submittedName>
</protein>
<dbReference type="EMBL" id="ABJD02000085">
    <property type="protein sequence ID" value="EDU60947.1"/>
    <property type="molecule type" value="Genomic_DNA"/>
</dbReference>
<dbReference type="AlphaFoldDB" id="A0AA87CSK7"/>
<reference evidence="2" key="2">
    <citation type="submission" date="2008-04" db="EMBL/GenBank/DDBJ databases">
        <title>Draft genome sequence of Providencia stuartii(ATCC 25827).</title>
        <authorList>
            <person name="Sudarsanam P."/>
            <person name="Ley R."/>
            <person name="Guruge J."/>
            <person name="Turnbaugh P.J."/>
            <person name="Mahowald M."/>
            <person name="Liep D."/>
            <person name="Gordon J."/>
        </authorList>
    </citation>
    <scope>NUCLEOTIDE SEQUENCE [LARGE SCALE GENOMIC DNA]</scope>
    <source>
        <strain evidence="2">ATCC 25827</strain>
    </source>
</reference>